<keyword evidence="3" id="KW-1185">Reference proteome</keyword>
<dbReference type="OrthoDB" id="5414467at2759"/>
<accession>A0A3N4IA81</accession>
<feature type="compositionally biased region" description="Low complexity" evidence="1">
    <location>
        <begin position="87"/>
        <end position="107"/>
    </location>
</feature>
<feature type="compositionally biased region" description="Pro residues" evidence="1">
    <location>
        <begin position="76"/>
        <end position="86"/>
    </location>
</feature>
<gene>
    <name evidence="2" type="ORF">BJ508DRAFT_326874</name>
</gene>
<evidence type="ECO:0000256" key="1">
    <source>
        <dbReference type="SAM" id="MobiDB-lite"/>
    </source>
</evidence>
<organism evidence="2 3">
    <name type="scientific">Ascobolus immersus RN42</name>
    <dbReference type="NCBI Taxonomy" id="1160509"/>
    <lineage>
        <taxon>Eukaryota</taxon>
        <taxon>Fungi</taxon>
        <taxon>Dikarya</taxon>
        <taxon>Ascomycota</taxon>
        <taxon>Pezizomycotina</taxon>
        <taxon>Pezizomycetes</taxon>
        <taxon>Pezizales</taxon>
        <taxon>Ascobolaceae</taxon>
        <taxon>Ascobolus</taxon>
    </lineage>
</organism>
<reference evidence="2 3" key="1">
    <citation type="journal article" date="2018" name="Nat. Ecol. Evol.">
        <title>Pezizomycetes genomes reveal the molecular basis of ectomycorrhizal truffle lifestyle.</title>
        <authorList>
            <person name="Murat C."/>
            <person name="Payen T."/>
            <person name="Noel B."/>
            <person name="Kuo A."/>
            <person name="Morin E."/>
            <person name="Chen J."/>
            <person name="Kohler A."/>
            <person name="Krizsan K."/>
            <person name="Balestrini R."/>
            <person name="Da Silva C."/>
            <person name="Montanini B."/>
            <person name="Hainaut M."/>
            <person name="Levati E."/>
            <person name="Barry K.W."/>
            <person name="Belfiori B."/>
            <person name="Cichocki N."/>
            <person name="Clum A."/>
            <person name="Dockter R.B."/>
            <person name="Fauchery L."/>
            <person name="Guy J."/>
            <person name="Iotti M."/>
            <person name="Le Tacon F."/>
            <person name="Lindquist E.A."/>
            <person name="Lipzen A."/>
            <person name="Malagnac F."/>
            <person name="Mello A."/>
            <person name="Molinier V."/>
            <person name="Miyauchi S."/>
            <person name="Poulain J."/>
            <person name="Riccioni C."/>
            <person name="Rubini A."/>
            <person name="Sitrit Y."/>
            <person name="Splivallo R."/>
            <person name="Traeger S."/>
            <person name="Wang M."/>
            <person name="Zifcakova L."/>
            <person name="Wipf D."/>
            <person name="Zambonelli A."/>
            <person name="Paolocci F."/>
            <person name="Nowrousian M."/>
            <person name="Ottonello S."/>
            <person name="Baldrian P."/>
            <person name="Spatafora J.W."/>
            <person name="Henrissat B."/>
            <person name="Nagy L.G."/>
            <person name="Aury J.M."/>
            <person name="Wincker P."/>
            <person name="Grigoriev I.V."/>
            <person name="Bonfante P."/>
            <person name="Martin F.M."/>
        </authorList>
    </citation>
    <scope>NUCLEOTIDE SEQUENCE [LARGE SCALE GENOMIC DNA]</scope>
    <source>
        <strain evidence="2 3">RN42</strain>
    </source>
</reference>
<dbReference type="EMBL" id="ML119683">
    <property type="protein sequence ID" value="RPA81040.1"/>
    <property type="molecule type" value="Genomic_DNA"/>
</dbReference>
<proteinExistence type="predicted"/>
<feature type="compositionally biased region" description="Pro residues" evidence="1">
    <location>
        <begin position="108"/>
        <end position="118"/>
    </location>
</feature>
<dbReference type="Gene3D" id="3.60.130.30">
    <property type="match status" value="1"/>
</dbReference>
<dbReference type="Proteomes" id="UP000275078">
    <property type="component" value="Unassembled WGS sequence"/>
</dbReference>
<name>A0A3N4IA81_ASCIM</name>
<dbReference type="STRING" id="1160509.A0A3N4IA81"/>
<sequence length="662" mass="72557">MSANREIDLTDATLIRKDKRKVRFERDLTDFVTPDPVGEELVEQVETVSQFYADLEAEEARQTAAIITKAFAPAPAQAPAPAPAPATAPATATAPVTAPATASAPAPALAPAPAPAPVPTQTSVPTPASAPAPAASPPVPLLPVAGPLFASATQRFPSPPPPYSNTANPTPVLIGSSSIAPIIIDSPLPSPVLPSLDIIGSGTRERPFVIMEEGDSRKHPILIEDDDNVLIPAKKMKKEENVLLKVAKVQPAKAVPKKLRKSNLPTKATIRAAISTQIQTPAFKALIADKLIKDVSNSKAIGNVIRTRKPDTDLAKKMTTAIDSILSKYNVTSADINTPTFVDDMDYEDPESAMGWTGKKRIIKEIPPFKPQYASKDEVKHLRAHISGGVHAFTVDNMPTTVTMPFPQYVYHKAKDWILEKSNAIVHKCSVSYLELRDHARSRVQMREGNPLPNIHEPISVYTSLPKGDDRSLFIVGSDETIIGYRFRLPEFLINKLEESDNLLPQKRKKKGRRGDFAHRHYAVWGLHMKVLQLSTEYRKDMGKGAEEWLEANKELFQYVTDKMQVGFPEQFTRTQRFKDDCSKSGYPLPVAGNWHGVAINQKMDQKGGDSHVDWNDSKTIFNCVIPYGIFKDGNLYLPGANVEVEVQHSTPSYEGSTRGAS</sequence>
<evidence type="ECO:0000313" key="3">
    <source>
        <dbReference type="Proteomes" id="UP000275078"/>
    </source>
</evidence>
<feature type="region of interest" description="Disordered" evidence="1">
    <location>
        <begin position="75"/>
        <end position="135"/>
    </location>
</feature>
<dbReference type="AlphaFoldDB" id="A0A3N4IA81"/>
<protein>
    <submittedName>
        <fullName evidence="2">Uncharacterized protein</fullName>
    </submittedName>
</protein>
<evidence type="ECO:0000313" key="2">
    <source>
        <dbReference type="EMBL" id="RPA81040.1"/>
    </source>
</evidence>